<keyword evidence="4" id="KW-1185">Reference proteome</keyword>
<feature type="compositionally biased region" description="Pro residues" evidence="1">
    <location>
        <begin position="299"/>
        <end position="313"/>
    </location>
</feature>
<feature type="chain" id="PRO_5032828272" evidence="2">
    <location>
        <begin position="28"/>
        <end position="322"/>
    </location>
</feature>
<feature type="compositionally biased region" description="Low complexity" evidence="1">
    <location>
        <begin position="235"/>
        <end position="250"/>
    </location>
</feature>
<feature type="compositionally biased region" description="Polar residues" evidence="1">
    <location>
        <begin position="66"/>
        <end position="84"/>
    </location>
</feature>
<proteinExistence type="predicted"/>
<dbReference type="AlphaFoldDB" id="A0A811ZUC4"/>
<evidence type="ECO:0000256" key="1">
    <source>
        <dbReference type="SAM" id="MobiDB-lite"/>
    </source>
</evidence>
<accession>A0A811ZUC4</accession>
<feature type="signal peptide" evidence="2">
    <location>
        <begin position="1"/>
        <end position="27"/>
    </location>
</feature>
<comment type="caution">
    <text evidence="3">The sequence shown here is derived from an EMBL/GenBank/DDBJ whole genome shotgun (WGS) entry which is preliminary data.</text>
</comment>
<gene>
    <name evidence="3" type="ORF">NYPRO_LOCUS25296</name>
</gene>
<evidence type="ECO:0000313" key="4">
    <source>
        <dbReference type="Proteomes" id="UP000645828"/>
    </source>
</evidence>
<keyword evidence="2" id="KW-0732">Signal</keyword>
<sequence length="322" mass="33364">MKGGQLPGGWWPQVLLLWGWEWEQLLPTGPSLPGQPLSHQLLWTKQAGSSLPPTSPRDSKRHCPHSSPSANSSQGLCTSSSPGWKSTETAPHPLCPHPLFTFSDLSRTSTRPGGSCQCPPGVRDPGPVAPTSFLPGCCYQWCHDPAALQAHGPYRLPPQVCWQLAYHSHRGGVSGCRRGPQPPILQQQQQPQPPPPNPLRQRLCSVPGARKGPRATAAAPMQPAAAPQPPPEPTISPAAAPAMASSGPGLASTARALLEPGRPSAARPLPAPAACGSFTYSSGAHPAFLRALSLLRPPSGAPGPSACPPPCSPGPCLGGGGP</sequence>
<feature type="compositionally biased region" description="Low complexity" evidence="1">
    <location>
        <begin position="214"/>
        <end position="225"/>
    </location>
</feature>
<feature type="region of interest" description="Disordered" evidence="1">
    <location>
        <begin position="173"/>
        <end position="250"/>
    </location>
</feature>
<feature type="region of interest" description="Disordered" evidence="1">
    <location>
        <begin position="47"/>
        <end position="84"/>
    </location>
</feature>
<evidence type="ECO:0000256" key="2">
    <source>
        <dbReference type="SAM" id="SignalP"/>
    </source>
</evidence>
<dbReference type="Proteomes" id="UP000645828">
    <property type="component" value="Unassembled WGS sequence"/>
</dbReference>
<organism evidence="3 4">
    <name type="scientific">Nyctereutes procyonoides</name>
    <name type="common">Raccoon dog</name>
    <name type="synonym">Canis procyonoides</name>
    <dbReference type="NCBI Taxonomy" id="34880"/>
    <lineage>
        <taxon>Eukaryota</taxon>
        <taxon>Metazoa</taxon>
        <taxon>Chordata</taxon>
        <taxon>Craniata</taxon>
        <taxon>Vertebrata</taxon>
        <taxon>Euteleostomi</taxon>
        <taxon>Mammalia</taxon>
        <taxon>Eutheria</taxon>
        <taxon>Laurasiatheria</taxon>
        <taxon>Carnivora</taxon>
        <taxon>Caniformia</taxon>
        <taxon>Canidae</taxon>
        <taxon>Nyctereutes</taxon>
    </lineage>
</organism>
<name>A0A811ZUC4_NYCPR</name>
<dbReference type="EMBL" id="CAJHUB010000775">
    <property type="protein sequence ID" value="CAD7692502.1"/>
    <property type="molecule type" value="Genomic_DNA"/>
</dbReference>
<reference evidence="3" key="1">
    <citation type="submission" date="2020-12" db="EMBL/GenBank/DDBJ databases">
        <authorList>
            <consortium name="Molecular Ecology Group"/>
        </authorList>
    </citation>
    <scope>NUCLEOTIDE SEQUENCE</scope>
    <source>
        <strain evidence="3">TBG_1078</strain>
    </source>
</reference>
<evidence type="ECO:0000313" key="3">
    <source>
        <dbReference type="EMBL" id="CAD7692502.1"/>
    </source>
</evidence>
<protein>
    <submittedName>
        <fullName evidence="3">(raccoon dog) hypothetical protein</fullName>
    </submittedName>
</protein>
<feature type="region of interest" description="Disordered" evidence="1">
    <location>
        <begin position="295"/>
        <end position="322"/>
    </location>
</feature>